<dbReference type="AlphaFoldDB" id="A0A4Q9PKN4"/>
<accession>A0A4Q9PKN4</accession>
<gene>
    <name evidence="1" type="ORF">BD310DRAFT_935476</name>
</gene>
<name>A0A4Q9PKN4_9APHY</name>
<evidence type="ECO:0000313" key="2">
    <source>
        <dbReference type="Proteomes" id="UP000292082"/>
    </source>
</evidence>
<evidence type="ECO:0000313" key="1">
    <source>
        <dbReference type="EMBL" id="TBU54656.1"/>
    </source>
</evidence>
<proteinExistence type="predicted"/>
<reference evidence="1 2" key="1">
    <citation type="submission" date="2019-01" db="EMBL/GenBank/DDBJ databases">
        <title>Draft genome sequences of three monokaryotic isolates of the white-rot basidiomycete fungus Dichomitus squalens.</title>
        <authorList>
            <consortium name="DOE Joint Genome Institute"/>
            <person name="Lopez S.C."/>
            <person name="Andreopoulos B."/>
            <person name="Pangilinan J."/>
            <person name="Lipzen A."/>
            <person name="Riley R."/>
            <person name="Ahrendt S."/>
            <person name="Ng V."/>
            <person name="Barry K."/>
            <person name="Daum C."/>
            <person name="Grigoriev I.V."/>
            <person name="Hilden K.S."/>
            <person name="Makela M.R."/>
            <person name="de Vries R.P."/>
        </authorList>
    </citation>
    <scope>NUCLEOTIDE SEQUENCE [LARGE SCALE GENOMIC DNA]</scope>
    <source>
        <strain evidence="1 2">CBS 464.89</strain>
    </source>
</reference>
<dbReference type="EMBL" id="ML145184">
    <property type="protein sequence ID" value="TBU54656.1"/>
    <property type="molecule type" value="Genomic_DNA"/>
</dbReference>
<dbReference type="Proteomes" id="UP000292082">
    <property type="component" value="Unassembled WGS sequence"/>
</dbReference>
<keyword evidence="2" id="KW-1185">Reference proteome</keyword>
<protein>
    <submittedName>
        <fullName evidence="1">Uncharacterized protein</fullName>
    </submittedName>
</protein>
<sequence>MATAKPATTPLPRLTACTAGWLRGACFPPICCGRRARGRTRSLCIVQWRTGSVCEEPSCQARGARFCVCSGACNPTAEWDQPFQPTQQSYIPTRHQDDLLALIYLLVSLRPGQFGSTYTPEVSAVLYVYHAALDVSSVFAPRVYETQF</sequence>
<organism evidence="1 2">
    <name type="scientific">Dichomitus squalens</name>
    <dbReference type="NCBI Taxonomy" id="114155"/>
    <lineage>
        <taxon>Eukaryota</taxon>
        <taxon>Fungi</taxon>
        <taxon>Dikarya</taxon>
        <taxon>Basidiomycota</taxon>
        <taxon>Agaricomycotina</taxon>
        <taxon>Agaricomycetes</taxon>
        <taxon>Polyporales</taxon>
        <taxon>Polyporaceae</taxon>
        <taxon>Dichomitus</taxon>
    </lineage>
</organism>